<evidence type="ECO:0000313" key="2">
    <source>
        <dbReference type="EMBL" id="PNV65441.1"/>
    </source>
</evidence>
<dbReference type="InterPro" id="IPR019546">
    <property type="entry name" value="TAT_signal_bac_arc"/>
</dbReference>
<reference evidence="1" key="2">
    <citation type="journal article" date="2021" name="PeerJ">
        <title>Extensive microbial diversity within the chicken gut microbiome revealed by metagenomics and culture.</title>
        <authorList>
            <person name="Gilroy R."/>
            <person name="Ravi A."/>
            <person name="Getino M."/>
            <person name="Pursley I."/>
            <person name="Horton D.L."/>
            <person name="Alikhan N.F."/>
            <person name="Baker D."/>
            <person name="Gharbi K."/>
            <person name="Hall N."/>
            <person name="Watson M."/>
            <person name="Adriaenssens E.M."/>
            <person name="Foster-Nyarko E."/>
            <person name="Jarju S."/>
            <person name="Secka A."/>
            <person name="Antonio M."/>
            <person name="Oren A."/>
            <person name="Chaudhuri R.R."/>
            <person name="La Ragione R."/>
            <person name="Hildebrand F."/>
            <person name="Pallen M.J."/>
        </authorList>
    </citation>
    <scope>NUCLEOTIDE SEQUENCE</scope>
    <source>
        <strain evidence="1">USAMLcec12-2067</strain>
    </source>
</reference>
<comment type="caution">
    <text evidence="2">The sequence shown here is derived from an EMBL/GenBank/DDBJ whole genome shotgun (WGS) entry which is preliminary data.</text>
</comment>
<dbReference type="AlphaFoldDB" id="A0A2K2U570"/>
<reference evidence="1" key="3">
    <citation type="submission" date="2021-09" db="EMBL/GenBank/DDBJ databases">
        <authorList>
            <person name="Gilroy R."/>
        </authorList>
    </citation>
    <scope>NUCLEOTIDE SEQUENCE</scope>
    <source>
        <strain evidence="1">USAMLcec12-2067</strain>
    </source>
</reference>
<keyword evidence="3" id="KW-1185">Reference proteome</keyword>
<dbReference type="Proteomes" id="UP000236488">
    <property type="component" value="Unassembled WGS sequence"/>
</dbReference>
<dbReference type="InterPro" id="IPR006311">
    <property type="entry name" value="TAT_signal"/>
</dbReference>
<protein>
    <submittedName>
        <fullName evidence="1">Twin-arginine translocation signal domain-containing protein</fullName>
    </submittedName>
</protein>
<accession>A0A2K2U570</accession>
<dbReference type="RefSeq" id="WP_087198215.1">
    <property type="nucleotide sequence ID" value="NZ_DBEYRC010000104.1"/>
</dbReference>
<name>A0A2K2U570_9ACTN</name>
<gene>
    <name evidence="2" type="ORF">C2L80_06485</name>
    <name evidence="1" type="ORF">K8V16_06495</name>
</gene>
<dbReference type="EMBL" id="PPEL01000030">
    <property type="protein sequence ID" value="PNV65441.1"/>
    <property type="molecule type" value="Genomic_DNA"/>
</dbReference>
<sequence length="200" mass="21003">MSKLQTTNLSRRDFFKAAAGATIAVAAAGSVLPNVGAGKAFAAQSASGRADVVETRTVTGNVYVDKADTPIKKNAYLTNDGNPPFNMPTSPVEGNATLEVTADGKKLLTVPIVNDTFGALSISDVSTDGSVSVVDVAMGDWTAPNSWSTPYEQRITSITFDVTNFAGGAAIATFSPCKEYATFPLYKGDKDWDLHLIAEL</sequence>
<proteinExistence type="predicted"/>
<evidence type="ECO:0000313" key="1">
    <source>
        <dbReference type="EMBL" id="HJH43430.1"/>
    </source>
</evidence>
<dbReference type="Proteomes" id="UP000789325">
    <property type="component" value="Unassembled WGS sequence"/>
</dbReference>
<organism evidence="2 3">
    <name type="scientific">Rubneribacter badeniensis</name>
    <dbReference type="NCBI Taxonomy" id="2070688"/>
    <lineage>
        <taxon>Bacteria</taxon>
        <taxon>Bacillati</taxon>
        <taxon>Actinomycetota</taxon>
        <taxon>Coriobacteriia</taxon>
        <taxon>Eggerthellales</taxon>
        <taxon>Eggerthellaceae</taxon>
        <taxon>Rubneribacter</taxon>
    </lineage>
</organism>
<reference evidence="2 3" key="1">
    <citation type="journal article" date="2018" name="Int. J. Syst. Evol. Microbiol.">
        <title>Rubneribacter badeniensis gen. nov., sp. nov. and Enteroscipio rubneri gen. nov., sp. nov., new members of the Eggerthellaceae isolated from human faeces.</title>
        <authorList>
            <person name="Danylec N."/>
            <person name="Gobl A."/>
            <person name="Stoll D.A."/>
            <person name="Hetzer B."/>
            <person name="Kulling S.E."/>
            <person name="Huch M."/>
        </authorList>
    </citation>
    <scope>NUCLEOTIDE SEQUENCE [LARGE SCALE GENOMIC DNA]</scope>
    <source>
        <strain evidence="2 3">ResAG-85</strain>
    </source>
</reference>
<dbReference type="NCBIfam" id="TIGR01409">
    <property type="entry name" value="TAT_signal_seq"/>
    <property type="match status" value="1"/>
</dbReference>
<dbReference type="PROSITE" id="PS51318">
    <property type="entry name" value="TAT"/>
    <property type="match status" value="1"/>
</dbReference>
<evidence type="ECO:0000313" key="3">
    <source>
        <dbReference type="Proteomes" id="UP000236488"/>
    </source>
</evidence>
<dbReference type="EMBL" id="DYZL01000134">
    <property type="protein sequence ID" value="HJH43430.1"/>
    <property type="molecule type" value="Genomic_DNA"/>
</dbReference>